<evidence type="ECO:0000256" key="8">
    <source>
        <dbReference type="SAM" id="MobiDB-lite"/>
    </source>
</evidence>
<dbReference type="Gene3D" id="2.60.40.10">
    <property type="entry name" value="Immunoglobulins"/>
    <property type="match status" value="1"/>
</dbReference>
<accession>A0A9X7SCK0</accession>
<sequence length="976" mass="105442">MFQQIKSRFSVRKNKAYGICSVFLGLAILTLGTSGLTVKADEVPASPTEVLVTSPSDSQPTETGMTESPRGKVAEAVTAAEQVAPESAPTTTLAAADQPLALAEPTSPLAVDESAKDISNQLQQVTVTLTSTQDNNKETSSQTLNVDEPYSLTLGFSFEASAVTPGQQFHIQLSDNLTENGIELEDNRLGHLVTDDGLLVAKGLYDEKTHRLVYTFTESVNYIDRFSIEGTEPLFIDLAKVQKKNTQVHLEAALADQKASLSKTITYTGPVTDTKTPGNLLNLSSKITGQVQGKDQLTLTNYVNPLRNQIQSTESNPITTTITEIHPETKMENGHSVSPVTTLTKPDNIDFSTATVTIYKVTDATQLADSLVQEYTTPNFTDVTASFSDKLKKEKDKITINWGQSLTDAYVVVTSLQAKPNTSGKDNVLVLDTTLEYALGDGHKYSVEFANGLLLFDSSSRGDYEKKTYTLGDFVWDDHNGDGLQNEDLATSGVPNVRLTLRDNEGKKLAETQTDASGHYQFSGLESGTYIIDMEIPSGYMSTSYKNHSAGGDYTNDSNFKDGVAIVHIGGSNRITVDAGLVKIPQHLGTVIVRHIEFGTGKELAPAEFATYDEIPEGLPKGTTVAGTGYETKPAQIEGYELVETPEDDYGNVFEGITRLTYVYKKQVATQAEPSPVDTDFHDPDSNNTTKTETEEELPTDVIDTNMPEEASQVLEPAVQPTPEIDEMPTADEEPAREDVPDTTPEIQPTPEVDEMPTVDEKSAQEDTLDSTPEGQSTPEVVEVPVVDEEPAQEDVPDTRPEGQPTPEVEESSTADEKPAQEDASNTAPEGQSTPEAEESSTAQEEPAQEDTPDTTPEIQPTPEVAEVLAADEEPAQEDTPDTISEGQLTFEGDEPTTKEEAVRTEEETLPSVTDEAKVLSSVKVVETSEGSSSPSSHVSEKKLPTTGETKGLRMSVLGVLLAGLGIGFMKRKKAD</sequence>
<dbReference type="Pfam" id="PF06458">
    <property type="entry name" value="MucBP"/>
    <property type="match status" value="1"/>
</dbReference>
<dbReference type="Proteomes" id="UP000347383">
    <property type="component" value="Chromosome"/>
</dbReference>
<dbReference type="Gene3D" id="2.60.40.1280">
    <property type="match status" value="1"/>
</dbReference>
<evidence type="ECO:0000256" key="7">
    <source>
        <dbReference type="ARBA" id="ARBA00023088"/>
    </source>
</evidence>
<evidence type="ECO:0000256" key="5">
    <source>
        <dbReference type="ARBA" id="ARBA00022729"/>
    </source>
</evidence>
<feature type="domain" description="Gram-positive cocci surface proteins LPxTG" evidence="9">
    <location>
        <begin position="944"/>
        <end position="976"/>
    </location>
</feature>
<evidence type="ECO:0000256" key="4">
    <source>
        <dbReference type="ARBA" id="ARBA00022525"/>
    </source>
</evidence>
<dbReference type="InterPro" id="IPR041171">
    <property type="entry name" value="SDR_Ig"/>
</dbReference>
<dbReference type="InterPro" id="IPR009459">
    <property type="entry name" value="MucBP_dom"/>
</dbReference>
<dbReference type="Pfam" id="PF00746">
    <property type="entry name" value="Gram_pos_anchor"/>
    <property type="match status" value="1"/>
</dbReference>
<dbReference type="PROSITE" id="PS50847">
    <property type="entry name" value="GRAM_POS_ANCHORING"/>
    <property type="match status" value="1"/>
</dbReference>
<dbReference type="SUPFAM" id="SSF117074">
    <property type="entry name" value="Hypothetical protein PA1324"/>
    <property type="match status" value="1"/>
</dbReference>
<dbReference type="InterPro" id="IPR011252">
    <property type="entry name" value="Fibrogen-bd_dom1"/>
</dbReference>
<dbReference type="InterPro" id="IPR051417">
    <property type="entry name" value="SDr/BOS_complex"/>
</dbReference>
<comment type="similarity">
    <text evidence="2">Belongs to the serine-aspartate repeat-containing protein (SDr) family.</text>
</comment>
<dbReference type="SUPFAM" id="SSF49401">
    <property type="entry name" value="Bacterial adhesins"/>
    <property type="match status" value="2"/>
</dbReference>
<evidence type="ECO:0000256" key="2">
    <source>
        <dbReference type="ARBA" id="ARBA00007257"/>
    </source>
</evidence>
<dbReference type="InterPro" id="IPR033764">
    <property type="entry name" value="Sdr_B"/>
</dbReference>
<dbReference type="Pfam" id="PF10425">
    <property type="entry name" value="SdrG_C_C"/>
    <property type="match status" value="1"/>
</dbReference>
<dbReference type="AlphaFoldDB" id="A0A9X7SCK0"/>
<feature type="compositionally biased region" description="Acidic residues" evidence="8">
    <location>
        <begin position="870"/>
        <end position="881"/>
    </location>
</feature>
<dbReference type="InterPro" id="IPR013783">
    <property type="entry name" value="Ig-like_fold"/>
</dbReference>
<evidence type="ECO:0000313" key="11">
    <source>
        <dbReference type="Proteomes" id="UP000347383"/>
    </source>
</evidence>
<keyword evidence="4" id="KW-0964">Secreted</keyword>
<dbReference type="Gene3D" id="2.60.40.1290">
    <property type="match status" value="1"/>
</dbReference>
<keyword evidence="6" id="KW-0677">Repeat</keyword>
<dbReference type="InterPro" id="IPR019931">
    <property type="entry name" value="LPXTG_anchor"/>
</dbReference>
<dbReference type="NCBIfam" id="TIGR01167">
    <property type="entry name" value="LPXTG_anchor"/>
    <property type="match status" value="1"/>
</dbReference>
<dbReference type="EMBL" id="CP033165">
    <property type="protein sequence ID" value="QGH01903.1"/>
    <property type="molecule type" value="Genomic_DNA"/>
</dbReference>
<evidence type="ECO:0000256" key="3">
    <source>
        <dbReference type="ARBA" id="ARBA00022512"/>
    </source>
</evidence>
<proteinExistence type="inferred from homology"/>
<keyword evidence="7" id="KW-0572">Peptidoglycan-anchor</keyword>
<feature type="compositionally biased region" description="Acidic residues" evidence="8">
    <location>
        <begin position="786"/>
        <end position="796"/>
    </location>
</feature>
<name>A0A9X7SCK0_STRDY</name>
<evidence type="ECO:0000259" key="9">
    <source>
        <dbReference type="PROSITE" id="PS50847"/>
    </source>
</evidence>
<keyword evidence="3" id="KW-0134">Cell wall</keyword>
<evidence type="ECO:0000256" key="1">
    <source>
        <dbReference type="ARBA" id="ARBA00004168"/>
    </source>
</evidence>
<reference evidence="10 11" key="1">
    <citation type="submission" date="2018-10" db="EMBL/GenBank/DDBJ databases">
        <title>Comparative Genomics Analysis of the Streptococcus dysgalactiae subspecies dysgalactiae.</title>
        <authorList>
            <person name="Koh T.H."/>
            <person name="Abdul Rahman N."/>
            <person name="Sessions O.M."/>
        </authorList>
    </citation>
    <scope>NUCLEOTIDE SEQUENCE [LARGE SCALE GENOMIC DNA]</scope>
    <source>
        <strain evidence="10 11">DB60705-15</strain>
    </source>
</reference>
<evidence type="ECO:0000256" key="6">
    <source>
        <dbReference type="ARBA" id="ARBA00022737"/>
    </source>
</evidence>
<dbReference type="RefSeq" id="WP_155778459.1">
    <property type="nucleotide sequence ID" value="NZ_CP033165.1"/>
</dbReference>
<protein>
    <submittedName>
        <fullName evidence="10">LPXTG cell wall anchor domain-containing protein</fullName>
    </submittedName>
</protein>
<feature type="compositionally biased region" description="Basic and acidic residues" evidence="8">
    <location>
        <begin position="896"/>
        <end position="907"/>
    </location>
</feature>
<dbReference type="PANTHER" id="PTHR23303:SF15">
    <property type="entry name" value="COLOSSIN-A"/>
    <property type="match status" value="1"/>
</dbReference>
<dbReference type="Pfam" id="PF17210">
    <property type="entry name" value="SdrD_B"/>
    <property type="match status" value="1"/>
</dbReference>
<dbReference type="InterPro" id="IPR008966">
    <property type="entry name" value="Adhesion_dom_sf"/>
</dbReference>
<comment type="subcellular location">
    <subcellularLocation>
        <location evidence="1">Secreted</location>
        <location evidence="1">Cell wall</location>
        <topology evidence="1">Peptidoglycan-anchor</topology>
    </subcellularLocation>
</comment>
<organism evidence="10 11">
    <name type="scientific">Streptococcus dysgalactiae subsp. dysgalactiae</name>
    <dbReference type="NCBI Taxonomy" id="99822"/>
    <lineage>
        <taxon>Bacteria</taxon>
        <taxon>Bacillati</taxon>
        <taxon>Bacillota</taxon>
        <taxon>Bacilli</taxon>
        <taxon>Lactobacillales</taxon>
        <taxon>Streptococcaceae</taxon>
        <taxon>Streptococcus</taxon>
    </lineage>
</organism>
<dbReference type="Gene3D" id="3.10.20.320">
    <property type="entry name" value="Putative peptidoglycan bound protein (lpxtg motif)"/>
    <property type="match status" value="1"/>
</dbReference>
<dbReference type="Pfam" id="PF17961">
    <property type="entry name" value="Big_8"/>
    <property type="match status" value="1"/>
</dbReference>
<feature type="compositionally biased region" description="Polar residues" evidence="8">
    <location>
        <begin position="51"/>
        <end position="66"/>
    </location>
</feature>
<feature type="compositionally biased region" description="Acidic residues" evidence="8">
    <location>
        <begin position="724"/>
        <end position="736"/>
    </location>
</feature>
<dbReference type="InterPro" id="IPR011266">
    <property type="entry name" value="Adhesin_Fg-bd_dom_2"/>
</dbReference>
<dbReference type="GO" id="GO:0007155">
    <property type="term" value="P:cell adhesion"/>
    <property type="evidence" value="ECO:0007669"/>
    <property type="project" value="InterPro"/>
</dbReference>
<dbReference type="PANTHER" id="PTHR23303">
    <property type="entry name" value="CARBOXYPEPTIDASE REGULATORY REGION-CONTAINING"/>
    <property type="match status" value="1"/>
</dbReference>
<feature type="region of interest" description="Disordered" evidence="8">
    <location>
        <begin position="671"/>
        <end position="948"/>
    </location>
</feature>
<feature type="compositionally biased region" description="Polar residues" evidence="8">
    <location>
        <begin position="823"/>
        <end position="844"/>
    </location>
</feature>
<feature type="compositionally biased region" description="Low complexity" evidence="8">
    <location>
        <begin position="925"/>
        <end position="938"/>
    </location>
</feature>
<keyword evidence="5" id="KW-0732">Signal</keyword>
<evidence type="ECO:0000313" key="10">
    <source>
        <dbReference type="EMBL" id="QGH01903.1"/>
    </source>
</evidence>
<gene>
    <name evidence="10" type="ORF">EA457_04720</name>
</gene>
<feature type="region of interest" description="Disordered" evidence="8">
    <location>
        <begin position="47"/>
        <end position="71"/>
    </location>
</feature>